<dbReference type="NCBIfam" id="TIGR01494">
    <property type="entry name" value="ATPase_P-type"/>
    <property type="match status" value="2"/>
</dbReference>
<reference evidence="10" key="1">
    <citation type="journal article" date="2014" name="Int. J. Syst. Evol. Microbiol.">
        <title>Complete genome of a new Firmicutes species belonging to the dominant human colonic microbiota ('Ruminococcus bicirculans') reveals two chromosomes and a selective capacity to utilize plant glucans.</title>
        <authorList>
            <consortium name="NISC Comparative Sequencing Program"/>
            <person name="Wegmann U."/>
            <person name="Louis P."/>
            <person name="Goesmann A."/>
            <person name="Henrissat B."/>
            <person name="Duncan S.H."/>
            <person name="Flint H.J."/>
        </authorList>
    </citation>
    <scope>NUCLEOTIDE SEQUENCE</scope>
    <source>
        <strain evidence="10">CECT 8869</strain>
    </source>
</reference>
<dbReference type="EMBL" id="JAUKUC010000001">
    <property type="protein sequence ID" value="MDO1513898.1"/>
    <property type="molecule type" value="Genomic_DNA"/>
</dbReference>
<dbReference type="SUPFAM" id="SSF81665">
    <property type="entry name" value="Calcium ATPase, transmembrane domain M"/>
    <property type="match status" value="1"/>
</dbReference>
<evidence type="ECO:0000256" key="4">
    <source>
        <dbReference type="ARBA" id="ARBA00022840"/>
    </source>
</evidence>
<dbReference type="SFLD" id="SFLDS00003">
    <property type="entry name" value="Haloacid_Dehalogenase"/>
    <property type="match status" value="1"/>
</dbReference>
<evidence type="ECO:0000259" key="9">
    <source>
        <dbReference type="SMART" id="SM00831"/>
    </source>
</evidence>
<name>A0ABT8RTG5_9FLAO</name>
<dbReference type="Pfam" id="PF08282">
    <property type="entry name" value="Hydrolase_3"/>
    <property type="match status" value="1"/>
</dbReference>
<dbReference type="InterPro" id="IPR044492">
    <property type="entry name" value="P_typ_ATPase_HD_dom"/>
</dbReference>
<dbReference type="RefSeq" id="WP_304436676.1">
    <property type="nucleotide sequence ID" value="NZ_JAUKUC010000001.1"/>
</dbReference>
<dbReference type="InterPro" id="IPR006068">
    <property type="entry name" value="ATPase_P-typ_cation-transptr_C"/>
</dbReference>
<dbReference type="InterPro" id="IPR059000">
    <property type="entry name" value="ATPase_P-type_domA"/>
</dbReference>
<evidence type="ECO:0000256" key="3">
    <source>
        <dbReference type="ARBA" id="ARBA00022741"/>
    </source>
</evidence>
<feature type="transmembrane region" description="Helical" evidence="8">
    <location>
        <begin position="784"/>
        <end position="804"/>
    </location>
</feature>
<dbReference type="InterPro" id="IPR036412">
    <property type="entry name" value="HAD-like_sf"/>
</dbReference>
<comment type="subcellular location">
    <subcellularLocation>
        <location evidence="1">Membrane</location>
        <topology evidence="1">Multi-pass membrane protein</topology>
    </subcellularLocation>
</comment>
<evidence type="ECO:0000256" key="5">
    <source>
        <dbReference type="ARBA" id="ARBA00022967"/>
    </source>
</evidence>
<dbReference type="SUPFAM" id="SSF81653">
    <property type="entry name" value="Calcium ATPase, transduction domain A"/>
    <property type="match status" value="1"/>
</dbReference>
<dbReference type="PRINTS" id="PR00120">
    <property type="entry name" value="HATPASE"/>
</dbReference>
<organism evidence="10 11">
    <name type="scientific">Maribacter confluentis</name>
    <dbReference type="NCBI Taxonomy" id="1656093"/>
    <lineage>
        <taxon>Bacteria</taxon>
        <taxon>Pseudomonadati</taxon>
        <taxon>Bacteroidota</taxon>
        <taxon>Flavobacteriia</taxon>
        <taxon>Flavobacteriales</taxon>
        <taxon>Flavobacteriaceae</taxon>
        <taxon>Maribacter</taxon>
    </lineage>
</organism>
<dbReference type="InterPro" id="IPR008250">
    <property type="entry name" value="ATPase_P-typ_transduc_dom_A_sf"/>
</dbReference>
<accession>A0ABT8RTG5</accession>
<dbReference type="PANTHER" id="PTHR42861">
    <property type="entry name" value="CALCIUM-TRANSPORTING ATPASE"/>
    <property type="match status" value="1"/>
</dbReference>
<dbReference type="SFLD" id="SFLDF00027">
    <property type="entry name" value="p-type_atpase"/>
    <property type="match status" value="1"/>
</dbReference>
<feature type="transmembrane region" description="Helical" evidence="8">
    <location>
        <begin position="58"/>
        <end position="77"/>
    </location>
</feature>
<reference evidence="10" key="2">
    <citation type="submission" date="2023-06" db="EMBL/GenBank/DDBJ databases">
        <authorList>
            <person name="Lucena T."/>
            <person name="Sun Q."/>
        </authorList>
    </citation>
    <scope>NUCLEOTIDE SEQUENCE</scope>
    <source>
        <strain evidence="10">CECT 8869</strain>
    </source>
</reference>
<dbReference type="Gene3D" id="1.20.1110.10">
    <property type="entry name" value="Calcium-transporting ATPase, transmembrane domain"/>
    <property type="match status" value="1"/>
</dbReference>
<keyword evidence="5" id="KW-1278">Translocase</keyword>
<feature type="transmembrane region" description="Helical" evidence="8">
    <location>
        <begin position="816"/>
        <end position="839"/>
    </location>
</feature>
<comment type="caution">
    <text evidence="10">The sequence shown here is derived from an EMBL/GenBank/DDBJ whole genome shotgun (WGS) entry which is preliminary data.</text>
</comment>
<dbReference type="InterPro" id="IPR018303">
    <property type="entry name" value="ATPase_P-typ_P_site"/>
</dbReference>
<dbReference type="Pfam" id="PF00690">
    <property type="entry name" value="Cation_ATPase_N"/>
    <property type="match status" value="1"/>
</dbReference>
<gene>
    <name evidence="10" type="ORF">Q2T41_14650</name>
</gene>
<feature type="transmembrane region" description="Helical" evidence="8">
    <location>
        <begin position="275"/>
        <end position="296"/>
    </location>
</feature>
<keyword evidence="4" id="KW-0067">ATP-binding</keyword>
<evidence type="ECO:0000256" key="2">
    <source>
        <dbReference type="ARBA" id="ARBA00022692"/>
    </source>
</evidence>
<keyword evidence="2 8" id="KW-0812">Transmembrane</keyword>
<keyword evidence="3" id="KW-0547">Nucleotide-binding</keyword>
<dbReference type="PROSITE" id="PS00154">
    <property type="entry name" value="ATPASE_E1_E2"/>
    <property type="match status" value="1"/>
</dbReference>
<feature type="domain" description="Cation-transporting P-type ATPase N-terminal" evidence="9">
    <location>
        <begin position="4"/>
        <end position="78"/>
    </location>
</feature>
<evidence type="ECO:0000256" key="7">
    <source>
        <dbReference type="ARBA" id="ARBA00023136"/>
    </source>
</evidence>
<dbReference type="SUPFAM" id="SSF56784">
    <property type="entry name" value="HAD-like"/>
    <property type="match status" value="1"/>
</dbReference>
<evidence type="ECO:0000256" key="6">
    <source>
        <dbReference type="ARBA" id="ARBA00022989"/>
    </source>
</evidence>
<proteinExistence type="predicted"/>
<dbReference type="Pfam" id="PF00689">
    <property type="entry name" value="Cation_ATPase_C"/>
    <property type="match status" value="1"/>
</dbReference>
<keyword evidence="6 8" id="KW-1133">Transmembrane helix</keyword>
<dbReference type="PRINTS" id="PR00119">
    <property type="entry name" value="CATATPASE"/>
</dbReference>
<dbReference type="SMART" id="SM00831">
    <property type="entry name" value="Cation_ATPase_N"/>
    <property type="match status" value="1"/>
</dbReference>
<feature type="transmembrane region" description="Helical" evidence="8">
    <location>
        <begin position="245"/>
        <end position="263"/>
    </location>
</feature>
<evidence type="ECO:0000256" key="8">
    <source>
        <dbReference type="SAM" id="Phobius"/>
    </source>
</evidence>
<dbReference type="Pfam" id="PF00122">
    <property type="entry name" value="E1-E2_ATPase"/>
    <property type="match status" value="1"/>
</dbReference>
<dbReference type="SUPFAM" id="SSF81660">
    <property type="entry name" value="Metal cation-transporting ATPase, ATP-binding domain N"/>
    <property type="match status" value="1"/>
</dbReference>
<dbReference type="InterPro" id="IPR023214">
    <property type="entry name" value="HAD_sf"/>
</dbReference>
<keyword evidence="11" id="KW-1185">Reference proteome</keyword>
<dbReference type="InterPro" id="IPR004014">
    <property type="entry name" value="ATPase_P-typ_cation-transptr_N"/>
</dbReference>
<dbReference type="Gene3D" id="3.40.50.1000">
    <property type="entry name" value="HAD superfamily/HAD-like"/>
    <property type="match status" value="1"/>
</dbReference>
<dbReference type="Gene3D" id="2.70.150.10">
    <property type="entry name" value="Calcium-transporting ATPase, cytoplasmic transduction domain A"/>
    <property type="match status" value="1"/>
</dbReference>
<dbReference type="Pfam" id="PF13246">
    <property type="entry name" value="Cation_ATPase"/>
    <property type="match status" value="1"/>
</dbReference>
<evidence type="ECO:0000313" key="11">
    <source>
        <dbReference type="Proteomes" id="UP001168579"/>
    </source>
</evidence>
<feature type="transmembrane region" description="Helical" evidence="8">
    <location>
        <begin position="851"/>
        <end position="873"/>
    </location>
</feature>
<dbReference type="InterPro" id="IPR023298">
    <property type="entry name" value="ATPase_P-typ_TM_dom_sf"/>
</dbReference>
<feature type="transmembrane region" description="Helical" evidence="8">
    <location>
        <begin position="756"/>
        <end position="778"/>
    </location>
</feature>
<sequence length="880" mass="97300">MVQNPFALSIEKLVTILESNVQSGLEEQQVQNLLNKYGSNQIPKDAPKKRWRILVGQFLNPILYILIAAAILAFIFSDVLEGIAILVVIIISAGIGFFMELRAIRSLEALRKMGQSKIHAIRSSKSVHIKGLEIVPGDIILLRTGDIVPADARLITVDNLLVKESVLTGESIPIRKVVKVLKGNSPITDQYNMVFRGTMVTSGYGKAIVTSTAKFTQLGHIQQLGIEASEEHTPLEKKLNHLSKWLIWLTLFFALLVVGAGYIRGKDILLMVETGVALAVAAIPEGLPIVATIALAQGMLRLSKKQVIIKKMEAVQTLGATDIICTDKTGTLTEDRMKVHTVLFGDKSLDDVFIKNDSMAIKEQPIFKNIILASILCNNENLDTAIDGQVDSIERALLEFVEYLGYNPVAIKNDYPEHLELPFDATRKFMATAHKNGKIIRVYAKGAFEALIPHCDYIMDEKEITPFKTKTEWHTKVNTLADHGLRTLAFAFKEMNELPTLKTIVDRLVFLGVIGFLDPARSDVMATIDVYKKAGIKVVMVTGDHPGTSKKIAEEIGLLKRDADPDEVLIAQNLKFIENIDPTLFEKISKASVFARVSPKQKLDLVKFYQKNNHIVGMIGDGINDVPALKKADIGIAMGIRGTEAAREAADVILKNDKFTAIEMAIKQGRVIFENIRQFVIYLLSCNLAEILSVGIAAFSNLPSPLLPMQILFLNLITDVFPALALGLGKGENDIMERAPKDPKAPIISKKDWNSIILFGTCISAAVLSMVMYAHFVLNLSENIINNMAFYTLVLAQLFNVFNLPRQTASFWINEVTTNIWVWGAIAISLFLTFAITLISPIANVLSLETISIYQLFLIIISAMGSLVLAQIIKRSIKLF</sequence>
<feature type="transmembrane region" description="Helical" evidence="8">
    <location>
        <begin position="711"/>
        <end position="729"/>
    </location>
</feature>
<evidence type="ECO:0000256" key="1">
    <source>
        <dbReference type="ARBA" id="ARBA00004141"/>
    </source>
</evidence>
<protein>
    <submittedName>
        <fullName evidence="10">Cation-transporting P-type ATPase</fullName>
    </submittedName>
</protein>
<dbReference type="Gene3D" id="3.40.1110.10">
    <property type="entry name" value="Calcium-transporting ATPase, cytoplasmic domain N"/>
    <property type="match status" value="1"/>
</dbReference>
<feature type="transmembrane region" description="Helical" evidence="8">
    <location>
        <begin position="679"/>
        <end position="699"/>
    </location>
</feature>
<dbReference type="InterPro" id="IPR023299">
    <property type="entry name" value="ATPase_P-typ_cyto_dom_N"/>
</dbReference>
<feature type="transmembrane region" description="Helical" evidence="8">
    <location>
        <begin position="83"/>
        <end position="104"/>
    </location>
</feature>
<dbReference type="Proteomes" id="UP001168579">
    <property type="component" value="Unassembled WGS sequence"/>
</dbReference>
<evidence type="ECO:0000313" key="10">
    <source>
        <dbReference type="EMBL" id="MDO1513898.1"/>
    </source>
</evidence>
<keyword evidence="7 8" id="KW-0472">Membrane</keyword>
<dbReference type="InterPro" id="IPR001757">
    <property type="entry name" value="P_typ_ATPase"/>
</dbReference>
<dbReference type="SFLD" id="SFLDG00002">
    <property type="entry name" value="C1.7:_P-type_atpase_like"/>
    <property type="match status" value="1"/>
</dbReference>